<evidence type="ECO:0000313" key="3">
    <source>
        <dbReference type="Proteomes" id="UP000230423"/>
    </source>
</evidence>
<evidence type="ECO:0000313" key="2">
    <source>
        <dbReference type="EMBL" id="PIO59469.1"/>
    </source>
</evidence>
<feature type="compositionally biased region" description="Basic and acidic residues" evidence="1">
    <location>
        <begin position="382"/>
        <end position="400"/>
    </location>
</feature>
<feature type="compositionally biased region" description="Polar residues" evidence="1">
    <location>
        <begin position="185"/>
        <end position="195"/>
    </location>
</feature>
<feature type="region of interest" description="Disordered" evidence="1">
    <location>
        <begin position="1"/>
        <end position="63"/>
    </location>
</feature>
<feature type="compositionally biased region" description="Polar residues" evidence="1">
    <location>
        <begin position="545"/>
        <end position="555"/>
    </location>
</feature>
<protein>
    <submittedName>
        <fullName evidence="2">Uncharacterized protein</fullName>
    </submittedName>
</protein>
<feature type="compositionally biased region" description="Acidic residues" evidence="1">
    <location>
        <begin position="407"/>
        <end position="426"/>
    </location>
</feature>
<feature type="non-terminal residue" evidence="2">
    <location>
        <position position="1"/>
    </location>
</feature>
<feature type="compositionally biased region" description="Basic and acidic residues" evidence="1">
    <location>
        <begin position="438"/>
        <end position="447"/>
    </location>
</feature>
<feature type="compositionally biased region" description="Polar residues" evidence="1">
    <location>
        <begin position="114"/>
        <end position="133"/>
    </location>
</feature>
<feature type="non-terminal residue" evidence="2">
    <location>
        <position position="555"/>
    </location>
</feature>
<evidence type="ECO:0000256" key="1">
    <source>
        <dbReference type="SAM" id="MobiDB-lite"/>
    </source>
</evidence>
<feature type="compositionally biased region" description="Basic and acidic residues" evidence="1">
    <location>
        <begin position="469"/>
        <end position="493"/>
    </location>
</feature>
<organism evidence="2 3">
    <name type="scientific">Teladorsagia circumcincta</name>
    <name type="common">Brown stomach worm</name>
    <name type="synonym">Ostertagia circumcincta</name>
    <dbReference type="NCBI Taxonomy" id="45464"/>
    <lineage>
        <taxon>Eukaryota</taxon>
        <taxon>Metazoa</taxon>
        <taxon>Ecdysozoa</taxon>
        <taxon>Nematoda</taxon>
        <taxon>Chromadorea</taxon>
        <taxon>Rhabditida</taxon>
        <taxon>Rhabditina</taxon>
        <taxon>Rhabditomorpha</taxon>
        <taxon>Strongyloidea</taxon>
        <taxon>Trichostrongylidae</taxon>
        <taxon>Teladorsagia</taxon>
    </lineage>
</organism>
<feature type="compositionally biased region" description="Basic and acidic residues" evidence="1">
    <location>
        <begin position="327"/>
        <end position="341"/>
    </location>
</feature>
<dbReference type="Proteomes" id="UP000230423">
    <property type="component" value="Unassembled WGS sequence"/>
</dbReference>
<feature type="compositionally biased region" description="Basic and acidic residues" evidence="1">
    <location>
        <begin position="48"/>
        <end position="63"/>
    </location>
</feature>
<feature type="compositionally biased region" description="Polar residues" evidence="1">
    <location>
        <begin position="218"/>
        <end position="237"/>
    </location>
</feature>
<reference evidence="2 3" key="1">
    <citation type="submission" date="2015-09" db="EMBL/GenBank/DDBJ databases">
        <title>Draft genome of the parasitic nematode Teladorsagia circumcincta isolate WARC Sus (inbred).</title>
        <authorList>
            <person name="Mitreva M."/>
        </authorList>
    </citation>
    <scope>NUCLEOTIDE SEQUENCE [LARGE SCALE GENOMIC DNA]</scope>
    <source>
        <strain evidence="2 3">S</strain>
    </source>
</reference>
<name>A0A2G9TN95_TELCI</name>
<feature type="compositionally biased region" description="Basic and acidic residues" evidence="1">
    <location>
        <begin position="530"/>
        <end position="539"/>
    </location>
</feature>
<feature type="compositionally biased region" description="Basic and acidic residues" evidence="1">
    <location>
        <begin position="296"/>
        <end position="306"/>
    </location>
</feature>
<gene>
    <name evidence="2" type="ORF">TELCIR_19068</name>
</gene>
<dbReference type="EMBL" id="KZ357769">
    <property type="protein sequence ID" value="PIO59469.1"/>
    <property type="molecule type" value="Genomic_DNA"/>
</dbReference>
<proteinExistence type="predicted"/>
<feature type="region of interest" description="Disordered" evidence="1">
    <location>
        <begin position="114"/>
        <end position="555"/>
    </location>
</feature>
<dbReference type="AlphaFoldDB" id="A0A2G9TN95"/>
<feature type="region of interest" description="Disordered" evidence="1">
    <location>
        <begin position="77"/>
        <end position="102"/>
    </location>
</feature>
<keyword evidence="3" id="KW-1185">Reference proteome</keyword>
<sequence>SDSPRISAEAKEMPKTDLTMKQASKSKKTEVIAASTSGGVLDATPAKANEESGIKAKKVETPKKTATSDFFDDILAGARCAPSQEKDTPEEVSTSAKDPGTSFDLVDDILAATSSNVGEADSTQSLADRSQLTDVEHELRPHSLHPSSSSESVEGKDTPSSAPVVRRTRKSSTGKHAATQVAIEGQQQEETISSKQSEEKPKKRGRPKKEIMPEAPGSTASEVKNPSGSILSPTLRTRANVLKEEATRNAPPKSPPSREPARTVAARKRRVEEVHAVESFPASQKPSKGAPSCQESDGKAVAKPPEDGPPCRVTRRSGPVAPKKRRMVEEISSKADAKAEKPAVVAKSSEQVDDKATEELTGDGPPSRVTRRTGPIAPRKRRIDEGSAVKETSEAAETIKRVCSSLEDTDDEEDRLCVADDEETVEAEQQPKAALDVRGGDEERPASDDDDEDRLVVDDDVEEPSVEGDGMKEVEETTAVEKPHDSGPEDNVRKSGHVQVEAGTSSVSEEGGESADEEALLKSPHSARKGAKEKTKKLEAVPVASTRSGASKTIS</sequence>
<accession>A0A2G9TN95</accession>
<feature type="compositionally biased region" description="Acidic residues" evidence="1">
    <location>
        <begin position="448"/>
        <end position="466"/>
    </location>
</feature>